<feature type="non-terminal residue" evidence="1">
    <location>
        <position position="1"/>
    </location>
</feature>
<evidence type="ECO:0000313" key="2">
    <source>
        <dbReference type="Proteomes" id="UP001152795"/>
    </source>
</evidence>
<sequence length="61" mass="7822">IETRKKIRCYPKILVSARWRKFWRKFKHRWRIFLQPQRPRQHHSKLFTKTFSSKKTLAKRR</sequence>
<dbReference type="Proteomes" id="UP001152795">
    <property type="component" value="Unassembled WGS sequence"/>
</dbReference>
<protein>
    <submittedName>
        <fullName evidence="1">Uncharacterized protein</fullName>
    </submittedName>
</protein>
<organism evidence="1 2">
    <name type="scientific">Paramuricea clavata</name>
    <name type="common">Red gorgonian</name>
    <name type="synonym">Violescent sea-whip</name>
    <dbReference type="NCBI Taxonomy" id="317549"/>
    <lineage>
        <taxon>Eukaryota</taxon>
        <taxon>Metazoa</taxon>
        <taxon>Cnidaria</taxon>
        <taxon>Anthozoa</taxon>
        <taxon>Octocorallia</taxon>
        <taxon>Malacalcyonacea</taxon>
        <taxon>Plexauridae</taxon>
        <taxon>Paramuricea</taxon>
    </lineage>
</organism>
<dbReference type="EMBL" id="CACRXK020010280">
    <property type="protein sequence ID" value="CAB4019062.1"/>
    <property type="molecule type" value="Genomic_DNA"/>
</dbReference>
<comment type="caution">
    <text evidence="1">The sequence shown here is derived from an EMBL/GenBank/DDBJ whole genome shotgun (WGS) entry which is preliminary data.</text>
</comment>
<accession>A0A6S7JRE8</accession>
<gene>
    <name evidence="1" type="ORF">PACLA_8A013544</name>
</gene>
<dbReference type="AlphaFoldDB" id="A0A6S7JRE8"/>
<proteinExistence type="predicted"/>
<keyword evidence="2" id="KW-1185">Reference proteome</keyword>
<name>A0A6S7JRE8_PARCT</name>
<evidence type="ECO:0000313" key="1">
    <source>
        <dbReference type="EMBL" id="CAB4019062.1"/>
    </source>
</evidence>
<reference evidence="1" key="1">
    <citation type="submission" date="2020-04" db="EMBL/GenBank/DDBJ databases">
        <authorList>
            <person name="Alioto T."/>
            <person name="Alioto T."/>
            <person name="Gomez Garrido J."/>
        </authorList>
    </citation>
    <scope>NUCLEOTIDE SEQUENCE</scope>
    <source>
        <strain evidence="1">A484AB</strain>
    </source>
</reference>
<feature type="non-terminal residue" evidence="1">
    <location>
        <position position="61"/>
    </location>
</feature>